<dbReference type="InterPro" id="IPR011990">
    <property type="entry name" value="TPR-like_helical_dom_sf"/>
</dbReference>
<proteinExistence type="predicted"/>
<name>A0AAJ0EQH8_9PEZI</name>
<protein>
    <submittedName>
        <fullName evidence="1">Uncharacterized protein</fullName>
    </submittedName>
</protein>
<sequence length="303" mass="35074">MEEILSHYISDEDFVKSFEKATTSRNHDRAVRDLVSQALSAFSNQNWDELHETARRLRWVQMWNFALEAFTVVTRGKLKIFGKTNQTFKSTVSLADALRVTACNMEQDNCRRRRNDVLSLFREALNGTQDESLLQEARMRLGSFYTDKGEYDAARSELQHAEAYKNTSRTQLFELRMTWIDIPINQEQFLEAEEAFENLLGDLSKSDVDRLIRNTALDRYANVLVNIKWKAAGKAEDSTLEGPDLRKAHDMYHELFNFYSGMSDIVGVSGIANSSLPYLSIRVVHYGNQMRVMKKRMEELKTK</sequence>
<dbReference type="GeneID" id="85457668"/>
<accession>A0AAJ0EQH8</accession>
<gene>
    <name evidence="1" type="ORF">BDP55DRAFT_638662</name>
</gene>
<keyword evidence="2" id="KW-1185">Reference proteome</keyword>
<evidence type="ECO:0000313" key="2">
    <source>
        <dbReference type="Proteomes" id="UP001224890"/>
    </source>
</evidence>
<evidence type="ECO:0000313" key="1">
    <source>
        <dbReference type="EMBL" id="KAK1657483.1"/>
    </source>
</evidence>
<dbReference type="Gene3D" id="1.25.40.10">
    <property type="entry name" value="Tetratricopeptide repeat domain"/>
    <property type="match status" value="1"/>
</dbReference>
<dbReference type="AlphaFoldDB" id="A0AAJ0EQH8"/>
<reference evidence="1" key="1">
    <citation type="submission" date="2021-06" db="EMBL/GenBank/DDBJ databases">
        <title>Comparative genomics, transcriptomics and evolutionary studies reveal genomic signatures of adaptation to plant cell wall in hemibiotrophic fungi.</title>
        <authorList>
            <consortium name="DOE Joint Genome Institute"/>
            <person name="Baroncelli R."/>
            <person name="Diaz J.F."/>
            <person name="Benocci T."/>
            <person name="Peng M."/>
            <person name="Battaglia E."/>
            <person name="Haridas S."/>
            <person name="Andreopoulos W."/>
            <person name="Labutti K."/>
            <person name="Pangilinan J."/>
            <person name="Floch G.L."/>
            <person name="Makela M.R."/>
            <person name="Henrissat B."/>
            <person name="Grigoriev I.V."/>
            <person name="Crouch J.A."/>
            <person name="De Vries R.P."/>
            <person name="Sukno S.A."/>
            <person name="Thon M.R."/>
        </authorList>
    </citation>
    <scope>NUCLEOTIDE SEQUENCE</scope>
    <source>
        <strain evidence="1">CBS 193.32</strain>
    </source>
</reference>
<comment type="caution">
    <text evidence="1">The sequence shown here is derived from an EMBL/GenBank/DDBJ whole genome shotgun (WGS) entry which is preliminary data.</text>
</comment>
<organism evidence="1 2">
    <name type="scientific">Colletotrichum godetiae</name>
    <dbReference type="NCBI Taxonomy" id="1209918"/>
    <lineage>
        <taxon>Eukaryota</taxon>
        <taxon>Fungi</taxon>
        <taxon>Dikarya</taxon>
        <taxon>Ascomycota</taxon>
        <taxon>Pezizomycotina</taxon>
        <taxon>Sordariomycetes</taxon>
        <taxon>Hypocreomycetidae</taxon>
        <taxon>Glomerellales</taxon>
        <taxon>Glomerellaceae</taxon>
        <taxon>Colletotrichum</taxon>
        <taxon>Colletotrichum acutatum species complex</taxon>
    </lineage>
</organism>
<dbReference type="RefSeq" id="XP_060422247.1">
    <property type="nucleotide sequence ID" value="XM_060573142.1"/>
</dbReference>
<dbReference type="EMBL" id="JAHMHR010000091">
    <property type="protein sequence ID" value="KAK1657483.1"/>
    <property type="molecule type" value="Genomic_DNA"/>
</dbReference>
<dbReference type="Proteomes" id="UP001224890">
    <property type="component" value="Unassembled WGS sequence"/>
</dbReference>